<evidence type="ECO:0000256" key="5">
    <source>
        <dbReference type="RuleBase" id="RU367124"/>
    </source>
</evidence>
<evidence type="ECO:0000256" key="2">
    <source>
        <dbReference type="ARBA" id="ARBA00010400"/>
    </source>
</evidence>
<dbReference type="EMBL" id="KI675249">
    <property type="protein sequence ID" value="ETL30670.1"/>
    <property type="molecule type" value="Genomic_DNA"/>
</dbReference>
<feature type="transmembrane region" description="Helical" evidence="6">
    <location>
        <begin position="32"/>
        <end position="52"/>
    </location>
</feature>
<dbReference type="Pfam" id="PF16810">
    <property type="entry name" value="RXLR"/>
    <property type="match status" value="1"/>
</dbReference>
<comment type="function">
    <text evidence="5">Effector that suppresses plant defense responses during pathogen infection.</text>
</comment>
<evidence type="ECO:0000313" key="7">
    <source>
        <dbReference type="EMBL" id="ETL30670.1"/>
    </source>
</evidence>
<comment type="domain">
    <text evidence="5">The RxLR-dEER motif acts to carry the protein into the host cell cytoplasm through binding to cell surface phosphatidylinositol-3-phosphate.</text>
</comment>
<evidence type="ECO:0000256" key="1">
    <source>
        <dbReference type="ARBA" id="ARBA00004613"/>
    </source>
</evidence>
<evidence type="ECO:0000256" key="4">
    <source>
        <dbReference type="ARBA" id="ARBA00022729"/>
    </source>
</evidence>
<comment type="similarity">
    <text evidence="2 5">Belongs to the RxLR effector family.</text>
</comment>
<keyword evidence="6" id="KW-0812">Transmembrane</keyword>
<gene>
    <name evidence="7" type="ORF">L916_16395</name>
</gene>
<evidence type="ECO:0000256" key="3">
    <source>
        <dbReference type="ARBA" id="ARBA00022525"/>
    </source>
</evidence>
<dbReference type="InterPro" id="IPR031825">
    <property type="entry name" value="RXLR"/>
</dbReference>
<accession>W2I9B4</accession>
<sequence>RYGPPTIHYRTRPSVVNCPRFDGPDSSTMRTFTHYILLLLLAVTILVEAIPLPTGSRRTEMENTASVNANSLNNAVSVRSSGERLLRAYRTDSEGNSNNTAKEEREIHNTVTAATAKIIANLGTKWKTLTNDDFRNMKLFLKAVSKDADDTAYDMLFRKVATPYKLFTEMRHNGIDTEAAINAKIKALWAGYFTYWVKRNAGEIKGVK</sequence>
<keyword evidence="4" id="KW-0732">Signal</keyword>
<protein>
    <recommendedName>
        <fullName evidence="5">RxLR effector protein</fullName>
    </recommendedName>
</protein>
<comment type="subcellular location">
    <subcellularLocation>
        <location evidence="1 5">Secreted</location>
    </subcellularLocation>
</comment>
<keyword evidence="6" id="KW-0472">Membrane</keyword>
<dbReference type="Proteomes" id="UP000053864">
    <property type="component" value="Unassembled WGS sequence"/>
</dbReference>
<reference evidence="7" key="1">
    <citation type="submission" date="2013-11" db="EMBL/GenBank/DDBJ databases">
        <title>The Genome Sequence of Phytophthora parasitica CJ05E6.</title>
        <authorList>
            <consortium name="The Broad Institute Genomics Platform"/>
            <person name="Russ C."/>
            <person name="Tyler B."/>
            <person name="Panabieres F."/>
            <person name="Shan W."/>
            <person name="Tripathy S."/>
            <person name="Grunwald N."/>
            <person name="Machado M."/>
            <person name="Johnson C.S."/>
            <person name="Arredondo F."/>
            <person name="Hong C."/>
            <person name="Coffey M."/>
            <person name="Young S.K."/>
            <person name="Zeng Q."/>
            <person name="Gargeya S."/>
            <person name="Fitzgerald M."/>
            <person name="Abouelleil A."/>
            <person name="Alvarado L."/>
            <person name="Chapman S.B."/>
            <person name="Gainer-Dewar J."/>
            <person name="Goldberg J."/>
            <person name="Griggs A."/>
            <person name="Gujja S."/>
            <person name="Hansen M."/>
            <person name="Howarth C."/>
            <person name="Imamovic A."/>
            <person name="Ireland A."/>
            <person name="Larimer J."/>
            <person name="McCowan C."/>
            <person name="Murphy C."/>
            <person name="Pearson M."/>
            <person name="Poon T.W."/>
            <person name="Priest M."/>
            <person name="Roberts A."/>
            <person name="Saif S."/>
            <person name="Shea T."/>
            <person name="Sykes S."/>
            <person name="Wortman J."/>
            <person name="Nusbaum C."/>
            <person name="Birren B."/>
        </authorList>
    </citation>
    <scope>NUCLEOTIDE SEQUENCE [LARGE SCALE GENOMIC DNA]</scope>
    <source>
        <strain evidence="7">CJ05E6</strain>
    </source>
</reference>
<organism evidence="7">
    <name type="scientific">Phytophthora nicotianae</name>
    <name type="common">Potato buckeye rot agent</name>
    <name type="synonym">Phytophthora parasitica</name>
    <dbReference type="NCBI Taxonomy" id="4792"/>
    <lineage>
        <taxon>Eukaryota</taxon>
        <taxon>Sar</taxon>
        <taxon>Stramenopiles</taxon>
        <taxon>Oomycota</taxon>
        <taxon>Peronosporomycetes</taxon>
        <taxon>Peronosporales</taxon>
        <taxon>Peronosporaceae</taxon>
        <taxon>Phytophthora</taxon>
    </lineage>
</organism>
<dbReference type="VEuPathDB" id="FungiDB:PPTG_16462"/>
<proteinExistence type="inferred from homology"/>
<feature type="non-terminal residue" evidence="7">
    <location>
        <position position="1"/>
    </location>
</feature>
<keyword evidence="3 5" id="KW-0964">Secreted</keyword>
<dbReference type="AlphaFoldDB" id="W2I9B4"/>
<evidence type="ECO:0000256" key="6">
    <source>
        <dbReference type="SAM" id="Phobius"/>
    </source>
</evidence>
<keyword evidence="6" id="KW-1133">Transmembrane helix</keyword>
<name>W2I9B4_PHYNI</name>